<dbReference type="Pfam" id="PF15869">
    <property type="entry name" value="TolB_like"/>
    <property type="match status" value="1"/>
</dbReference>
<sequence>MKTIIILLFMALFCSCNKNKTIDIESLFPQTRNLHYKQKKYSDLIMGRISDIHLVNNKLFMMEENGDSCFHIIDMVEDRYVGGFGKKGQGPDEFLQPYHFQYYSDSILAVFDLWKGSLIGLKANSVSLGYLQNYNIMRLDSVMCHSFVATKYNTYIAMGGYKDCLFRMLDPKGHRINDFFEYPYKDEYEKSLSNRLRAMAYQGKVLTNPSMDKLVFAVSYSPIISFYQITPRSLKLLASIISAYPEYKPEETSNSMSAAMSRNNKIGYIDVYTTEQYVYALYSGKTIKDAASGAFESNQVLVFDWSGNPVTKYALDIFVTEICISPDDAVLYAISNKPDPELIYFNLKSN</sequence>
<proteinExistence type="predicted"/>
<keyword evidence="2" id="KW-1185">Reference proteome</keyword>
<dbReference type="SUPFAM" id="SSF50969">
    <property type="entry name" value="YVTN repeat-like/Quinoprotein amine dehydrogenase"/>
    <property type="match status" value="1"/>
</dbReference>
<evidence type="ECO:0000313" key="2">
    <source>
        <dbReference type="Proteomes" id="UP000027601"/>
    </source>
</evidence>
<reference evidence="1 2" key="1">
    <citation type="journal article" date="2015" name="Microbes Environ.">
        <title>Distribution and evolution of nitrogen fixation genes in the phylum bacteroidetes.</title>
        <authorList>
            <person name="Inoue J."/>
            <person name="Oshima K."/>
            <person name="Suda W."/>
            <person name="Sakamoto M."/>
            <person name="Iino T."/>
            <person name="Noda S."/>
            <person name="Hongoh Y."/>
            <person name="Hattori M."/>
            <person name="Ohkuma M."/>
        </authorList>
    </citation>
    <scope>NUCLEOTIDE SEQUENCE [LARGE SCALE GENOMIC DNA]</scope>
    <source>
        <strain evidence="1 2">JCM 15093</strain>
    </source>
</reference>
<evidence type="ECO:0000313" key="1">
    <source>
        <dbReference type="EMBL" id="GAK36664.1"/>
    </source>
</evidence>
<protein>
    <recommendedName>
        <fullName evidence="3">Lipoprotein</fullName>
    </recommendedName>
</protein>
<dbReference type="EMBL" id="BAJS01000009">
    <property type="protein sequence ID" value="GAK36664.1"/>
    <property type="molecule type" value="Genomic_DNA"/>
</dbReference>
<dbReference type="eggNOG" id="COG3391">
    <property type="taxonomic scope" value="Bacteria"/>
</dbReference>
<comment type="caution">
    <text evidence="1">The sequence shown here is derived from an EMBL/GenBank/DDBJ whole genome shotgun (WGS) entry which is preliminary data.</text>
</comment>
<dbReference type="Proteomes" id="UP000027601">
    <property type="component" value="Unassembled WGS sequence"/>
</dbReference>
<name>A0A069D8Y6_9BACE</name>
<dbReference type="AlphaFoldDB" id="A0A069D8Y6"/>
<organism evidence="1 2">
    <name type="scientific">Bacteroides graminisolvens DSM 19988 = JCM 15093</name>
    <dbReference type="NCBI Taxonomy" id="1121097"/>
    <lineage>
        <taxon>Bacteria</taxon>
        <taxon>Pseudomonadati</taxon>
        <taxon>Bacteroidota</taxon>
        <taxon>Bacteroidia</taxon>
        <taxon>Bacteroidales</taxon>
        <taxon>Bacteroidaceae</taxon>
        <taxon>Bacteroides</taxon>
    </lineage>
</organism>
<dbReference type="RefSeq" id="WP_024996519.1">
    <property type="nucleotide sequence ID" value="NZ_ATZI01000009.1"/>
</dbReference>
<dbReference type="InterPro" id="IPR011044">
    <property type="entry name" value="Quino_amine_DH_bsu"/>
</dbReference>
<dbReference type="PROSITE" id="PS51257">
    <property type="entry name" value="PROKAR_LIPOPROTEIN"/>
    <property type="match status" value="1"/>
</dbReference>
<dbReference type="OrthoDB" id="1047112at2"/>
<dbReference type="STRING" id="1121097.GCA_000428125_02207"/>
<evidence type="ECO:0008006" key="3">
    <source>
        <dbReference type="Google" id="ProtNLM"/>
    </source>
</evidence>
<accession>A0A069D8Y6</accession>
<gene>
    <name evidence="1" type="ORF">JCM15093_1845</name>
</gene>